<comment type="caution">
    <text evidence="1">The sequence shown here is derived from an EMBL/GenBank/DDBJ whole genome shotgun (WGS) entry which is preliminary data.</text>
</comment>
<reference evidence="1 2" key="1">
    <citation type="journal article" date="2019" name="Sci. Rep.">
        <title>Orb-weaving spider Araneus ventricosus genome elucidates the spidroin gene catalogue.</title>
        <authorList>
            <person name="Kono N."/>
            <person name="Nakamura H."/>
            <person name="Ohtoshi R."/>
            <person name="Moran D.A.P."/>
            <person name="Shinohara A."/>
            <person name="Yoshida Y."/>
            <person name="Fujiwara M."/>
            <person name="Mori M."/>
            <person name="Tomita M."/>
            <person name="Arakawa K."/>
        </authorList>
    </citation>
    <scope>NUCLEOTIDE SEQUENCE [LARGE SCALE GENOMIC DNA]</scope>
</reference>
<evidence type="ECO:0000313" key="1">
    <source>
        <dbReference type="EMBL" id="GBO01318.1"/>
    </source>
</evidence>
<name>A0A4Y2TL81_ARAVE</name>
<dbReference type="EMBL" id="BGPR01029512">
    <property type="protein sequence ID" value="GBO01318.1"/>
    <property type="molecule type" value="Genomic_DNA"/>
</dbReference>
<organism evidence="1 2">
    <name type="scientific">Araneus ventricosus</name>
    <name type="common">Orbweaver spider</name>
    <name type="synonym">Epeira ventricosa</name>
    <dbReference type="NCBI Taxonomy" id="182803"/>
    <lineage>
        <taxon>Eukaryota</taxon>
        <taxon>Metazoa</taxon>
        <taxon>Ecdysozoa</taxon>
        <taxon>Arthropoda</taxon>
        <taxon>Chelicerata</taxon>
        <taxon>Arachnida</taxon>
        <taxon>Araneae</taxon>
        <taxon>Araneomorphae</taxon>
        <taxon>Entelegynae</taxon>
        <taxon>Araneoidea</taxon>
        <taxon>Araneidae</taxon>
        <taxon>Araneus</taxon>
    </lineage>
</organism>
<proteinExistence type="predicted"/>
<dbReference type="Proteomes" id="UP000499080">
    <property type="component" value="Unassembled WGS sequence"/>
</dbReference>
<evidence type="ECO:0000313" key="2">
    <source>
        <dbReference type="Proteomes" id="UP000499080"/>
    </source>
</evidence>
<keyword evidence="2" id="KW-1185">Reference proteome</keyword>
<sequence>MAKSNDYGNTGRSAYKVFKTVDIKLVFWSREEILFVTGNCPFPSFLNLFHLSDSDSCAFGEVGDPIHYATSCPLTLSWRIRKSSTSLESLWYQRVLENPNLRKRIINMIKFIIGNENIIRLE</sequence>
<protein>
    <submittedName>
        <fullName evidence="1">Uncharacterized protein</fullName>
    </submittedName>
</protein>
<gene>
    <name evidence="1" type="ORF">AVEN_69221_1</name>
</gene>
<accession>A0A4Y2TL81</accession>
<dbReference type="OrthoDB" id="6470775at2759"/>
<dbReference type="AlphaFoldDB" id="A0A4Y2TL81"/>